<dbReference type="FunFam" id="1.25.40.10:FF:000031">
    <property type="entry name" value="Pentatricopeptide repeat-containing protein mitochondrial"/>
    <property type="match status" value="1"/>
</dbReference>
<dbReference type="InterPro" id="IPR002885">
    <property type="entry name" value="PPR_rpt"/>
</dbReference>
<keyword evidence="1" id="KW-1185">Reference proteome</keyword>
<dbReference type="Proteomes" id="UP000189703">
    <property type="component" value="Unplaced"/>
</dbReference>
<dbReference type="GeneID" id="104595963"/>
<proteinExistence type="predicted"/>
<dbReference type="Gene3D" id="1.25.40.10">
    <property type="entry name" value="Tetratricopeptide repeat domain"/>
    <property type="match status" value="5"/>
</dbReference>
<reference evidence="2" key="1">
    <citation type="submission" date="2025-08" db="UniProtKB">
        <authorList>
            <consortium name="RefSeq"/>
        </authorList>
    </citation>
    <scope>IDENTIFICATION</scope>
</reference>
<dbReference type="RefSeq" id="XP_010255213.1">
    <property type="nucleotide sequence ID" value="XM_010256911.1"/>
</dbReference>
<dbReference type="InterPro" id="IPR046848">
    <property type="entry name" value="E_motif"/>
</dbReference>
<organism evidence="1 2">
    <name type="scientific">Nelumbo nucifera</name>
    <name type="common">Sacred lotus</name>
    <dbReference type="NCBI Taxonomy" id="4432"/>
    <lineage>
        <taxon>Eukaryota</taxon>
        <taxon>Viridiplantae</taxon>
        <taxon>Streptophyta</taxon>
        <taxon>Embryophyta</taxon>
        <taxon>Tracheophyta</taxon>
        <taxon>Spermatophyta</taxon>
        <taxon>Magnoliopsida</taxon>
        <taxon>Proteales</taxon>
        <taxon>Nelumbonaceae</taxon>
        <taxon>Nelumbo</taxon>
    </lineage>
</organism>
<dbReference type="Pfam" id="PF13041">
    <property type="entry name" value="PPR_2"/>
    <property type="match status" value="2"/>
</dbReference>
<sequence length="725" mass="81015">MVDSSTVFNLLRSHPKQTSLRFKSPVCLESRFSSTEHRNPVSNVTKLIAPRAPSYASVLQGLKELKPIQQIHAQIITSGLAQNIFLSNRLMNSYASCGLLNVAKQIFGRIQNKNLVSWTILISGFTKNERYFEAYEVFCDMIMSGFLPNVVTITSILSALANLGLIRVGRSLHCFLIRYGLGVNVFVETSLVLLYSKVGCMDVAWRLFDKMPDKNIVTWNALISGYSNKGFGDEVLQLFNLMQRNGFSPDFFTIVSLISGCSAIGSLQLGSVIHGCTIKTGFENDQIIKTALIDMYAKCRCVEHAYSLFDEMPVKDVVTWTLMLSSFSHVGYMNKAMQIFNEMIGVDEVALDSICLIGILSSCSRSGALQQGRRVHALMIKTGFEDDIFVGSALIGMYANCGNLESARKFFEGMKEKDIACWNAMIAGNGMNGCGDDAIDLLWKMQGKGLEPDESTLLCVLCACSHAGMVDQGLHIFHCMVRYWHILPNLQHYTCIVDLLGRAGRLDDAHLLINTMPLQPDAGVYGALLGACRVHGNIDLGLQISKKLFELDPNDAGYYVLLSNMYATVGNWEGVKMTRVSLRSKGLKKTPGFSSIEIDMEIFTFMAGDIDHPQYPEIHRILKIMINKIKEVGYVPDIKLVFQDVPYETKINILYHHSEKLAIAFGLMRTKPGTTIRITKNLRTCNDCHTATKFISKVFERPVVIKDVNRFHFFQDGACSCKDYW</sequence>
<dbReference type="PROSITE" id="PS51375">
    <property type="entry name" value="PPR"/>
    <property type="match status" value="4"/>
</dbReference>
<accession>A0A1U7ZPC9</accession>
<gene>
    <name evidence="2" type="primary">LOC104595963</name>
</gene>
<dbReference type="GO" id="GO:0003723">
    <property type="term" value="F:RNA binding"/>
    <property type="evidence" value="ECO:0007669"/>
    <property type="project" value="InterPro"/>
</dbReference>
<evidence type="ECO:0000313" key="1">
    <source>
        <dbReference type="Proteomes" id="UP000189703"/>
    </source>
</evidence>
<dbReference type="OMA" id="MNSYASC"/>
<dbReference type="PANTHER" id="PTHR47926:SF342">
    <property type="entry name" value="TETRATRICOPEPTIDE-LIKE HELICAL DOMAIN-CONTAINING PROTEIN-RELATED"/>
    <property type="match status" value="1"/>
</dbReference>
<dbReference type="InterPro" id="IPR011990">
    <property type="entry name" value="TPR-like_helical_dom_sf"/>
</dbReference>
<dbReference type="Pfam" id="PF01535">
    <property type="entry name" value="PPR"/>
    <property type="match status" value="6"/>
</dbReference>
<dbReference type="InterPro" id="IPR032867">
    <property type="entry name" value="DYW_dom"/>
</dbReference>
<dbReference type="OrthoDB" id="1732327at2759"/>
<dbReference type="InterPro" id="IPR046960">
    <property type="entry name" value="PPR_At4g14850-like_plant"/>
</dbReference>
<evidence type="ECO:0000313" key="2">
    <source>
        <dbReference type="RefSeq" id="XP_010255213.1"/>
    </source>
</evidence>
<dbReference type="FunFam" id="1.25.40.10:FF:000184">
    <property type="entry name" value="Pentatricopeptide repeat-containing protein, chloroplastic"/>
    <property type="match status" value="1"/>
</dbReference>
<dbReference type="PANTHER" id="PTHR47926">
    <property type="entry name" value="PENTATRICOPEPTIDE REPEAT-CONTAINING PROTEIN"/>
    <property type="match status" value="1"/>
</dbReference>
<dbReference type="Pfam" id="PF14432">
    <property type="entry name" value="DYW_deaminase"/>
    <property type="match status" value="1"/>
</dbReference>
<dbReference type="FunFam" id="1.25.40.10:FF:000343">
    <property type="entry name" value="Pentatricopeptide repeat-containing protein At3g58590"/>
    <property type="match status" value="1"/>
</dbReference>
<dbReference type="GO" id="GO:0008270">
    <property type="term" value="F:zinc ion binding"/>
    <property type="evidence" value="ECO:0007669"/>
    <property type="project" value="InterPro"/>
</dbReference>
<dbReference type="GO" id="GO:0009451">
    <property type="term" value="P:RNA modification"/>
    <property type="evidence" value="ECO:0000318"/>
    <property type="project" value="GO_Central"/>
</dbReference>
<protein>
    <submittedName>
        <fullName evidence="2">Pentatricopeptide repeat-containing protein At3g11460</fullName>
    </submittedName>
</protein>
<dbReference type="AlphaFoldDB" id="A0A1U7ZPC9"/>
<dbReference type="NCBIfam" id="TIGR00756">
    <property type="entry name" value="PPR"/>
    <property type="match status" value="4"/>
</dbReference>
<dbReference type="KEGG" id="nnu:104595963"/>
<dbReference type="eggNOG" id="KOG4197">
    <property type="taxonomic scope" value="Eukaryota"/>
</dbReference>
<dbReference type="Pfam" id="PF20431">
    <property type="entry name" value="E_motif"/>
    <property type="match status" value="1"/>
</dbReference>
<name>A0A1U7ZPC9_NELNU</name>
<dbReference type="FunFam" id="1.25.40.10:FF:000381">
    <property type="entry name" value="Pentatricopeptide repeat-containing protein"/>
    <property type="match status" value="1"/>
</dbReference>